<sequence>MAVRADPRFRDAVRAWWSWLPLCNLPPEERVSDDERVMPVDQRGMTKPVYCAMAAIIQRALLPRFGLKPNPSYEPEEDWSYDCKGRRFLLFPQLHAALFELADMWCPTTGAEDYCVILLELLEQCKVLEARHGLFSKLLRKYQLRYGAREEHLLPISGGYVSEYDSSAGRALQGGGGGGGGGLGAMQMVPGGGGGGGGGGGSGGGAAAGDEADAVMKALSEDDDSEDHRATTDWWAKVMERNRRYMQARVSGLADAAAQAAASHSSCCSPAASAGPHHSPSRPATPLPFPMNLLSTLFALPPPPPPHPAVTAADDDEADEAESEPPSGDPQANGNGNGNGAGAAGGGGGGGGRVVGRGGRGGGGASSPPRSPHRLPRELDKGEKAAPPARWGKGQRA</sequence>
<feature type="compositionally biased region" description="Acidic residues" evidence="1">
    <location>
        <begin position="313"/>
        <end position="323"/>
    </location>
</feature>
<evidence type="ECO:0000313" key="2">
    <source>
        <dbReference type="EMBL" id="GFR41854.1"/>
    </source>
</evidence>
<evidence type="ECO:0000313" key="3">
    <source>
        <dbReference type="Proteomes" id="UP001054857"/>
    </source>
</evidence>
<feature type="compositionally biased region" description="Basic and acidic residues" evidence="1">
    <location>
        <begin position="375"/>
        <end position="384"/>
    </location>
</feature>
<comment type="caution">
    <text evidence="2">The sequence shown here is derived from an EMBL/GenBank/DDBJ whole genome shotgun (WGS) entry which is preliminary data.</text>
</comment>
<feature type="region of interest" description="Disordered" evidence="1">
    <location>
        <begin position="266"/>
        <end position="397"/>
    </location>
</feature>
<gene>
    <name evidence="2" type="ORF">Agub_g2634</name>
</gene>
<name>A0AAD3HHU1_9CHLO</name>
<keyword evidence="3" id="KW-1185">Reference proteome</keyword>
<dbReference type="AlphaFoldDB" id="A0AAD3HHU1"/>
<proteinExistence type="predicted"/>
<dbReference type="Proteomes" id="UP001054857">
    <property type="component" value="Unassembled WGS sequence"/>
</dbReference>
<dbReference type="EMBL" id="BMAR01000002">
    <property type="protein sequence ID" value="GFR41854.1"/>
    <property type="molecule type" value="Genomic_DNA"/>
</dbReference>
<evidence type="ECO:0000256" key="1">
    <source>
        <dbReference type="SAM" id="MobiDB-lite"/>
    </source>
</evidence>
<feature type="non-terminal residue" evidence="2">
    <location>
        <position position="397"/>
    </location>
</feature>
<reference evidence="2 3" key="1">
    <citation type="journal article" date="2021" name="Sci. Rep.">
        <title>Genome sequencing of the multicellular alga Astrephomene provides insights into convergent evolution of germ-soma differentiation.</title>
        <authorList>
            <person name="Yamashita S."/>
            <person name="Yamamoto K."/>
            <person name="Matsuzaki R."/>
            <person name="Suzuki S."/>
            <person name="Yamaguchi H."/>
            <person name="Hirooka S."/>
            <person name="Minakuchi Y."/>
            <person name="Miyagishima S."/>
            <person name="Kawachi M."/>
            <person name="Toyoda A."/>
            <person name="Nozaki H."/>
        </authorList>
    </citation>
    <scope>NUCLEOTIDE SEQUENCE [LARGE SCALE GENOMIC DNA]</scope>
    <source>
        <strain evidence="2 3">NIES-4017</strain>
    </source>
</reference>
<organism evidence="2 3">
    <name type="scientific">Astrephomene gubernaculifera</name>
    <dbReference type="NCBI Taxonomy" id="47775"/>
    <lineage>
        <taxon>Eukaryota</taxon>
        <taxon>Viridiplantae</taxon>
        <taxon>Chlorophyta</taxon>
        <taxon>core chlorophytes</taxon>
        <taxon>Chlorophyceae</taxon>
        <taxon>CS clade</taxon>
        <taxon>Chlamydomonadales</taxon>
        <taxon>Astrephomenaceae</taxon>
        <taxon>Astrephomene</taxon>
    </lineage>
</organism>
<protein>
    <submittedName>
        <fullName evidence="2">Uncharacterized protein</fullName>
    </submittedName>
</protein>
<accession>A0AAD3HHU1</accession>
<feature type="compositionally biased region" description="Gly residues" evidence="1">
    <location>
        <begin position="335"/>
        <end position="365"/>
    </location>
</feature>